<feature type="domain" description="HAMP" evidence="6">
    <location>
        <begin position="273"/>
        <end position="325"/>
    </location>
</feature>
<dbReference type="Proteomes" id="UP000035579">
    <property type="component" value="Chromosome"/>
</dbReference>
<dbReference type="PANTHER" id="PTHR32089:SF112">
    <property type="entry name" value="LYSOZYME-LIKE PROTEIN-RELATED"/>
    <property type="match status" value="1"/>
</dbReference>
<evidence type="ECO:0000256" key="1">
    <source>
        <dbReference type="ARBA" id="ARBA00023224"/>
    </source>
</evidence>
<feature type="transmembrane region" description="Helical" evidence="4">
    <location>
        <begin position="253"/>
        <end position="276"/>
    </location>
</feature>
<proteinExistence type="inferred from homology"/>
<reference evidence="7 9" key="1">
    <citation type="submission" date="2015-05" db="EMBL/GenBank/DDBJ databases">
        <title>Genome assembly of Archangium gephyra DSM 2261.</title>
        <authorList>
            <person name="Sharma G."/>
            <person name="Subramanian S."/>
        </authorList>
    </citation>
    <scope>NUCLEOTIDE SEQUENCE [LARGE SCALE GENOMIC DNA]</scope>
    <source>
        <strain evidence="7 9">DSM 2261</strain>
    </source>
</reference>
<dbReference type="Proteomes" id="UP000256345">
    <property type="component" value="Unassembled WGS sequence"/>
</dbReference>
<evidence type="ECO:0000313" key="9">
    <source>
        <dbReference type="Proteomes" id="UP000035579"/>
    </source>
</evidence>
<feature type="domain" description="Methyl-accepting transducer" evidence="5">
    <location>
        <begin position="330"/>
        <end position="566"/>
    </location>
</feature>
<evidence type="ECO:0000256" key="2">
    <source>
        <dbReference type="ARBA" id="ARBA00029447"/>
    </source>
</evidence>
<dbReference type="EMBL" id="CP011509">
    <property type="protein sequence ID" value="AKJ02007.1"/>
    <property type="molecule type" value="Genomic_DNA"/>
</dbReference>
<evidence type="ECO:0000313" key="10">
    <source>
        <dbReference type="Proteomes" id="UP000256345"/>
    </source>
</evidence>
<accession>A0AAC8TDN5</accession>
<dbReference type="PANTHER" id="PTHR32089">
    <property type="entry name" value="METHYL-ACCEPTING CHEMOTAXIS PROTEIN MCPB"/>
    <property type="match status" value="1"/>
</dbReference>
<evidence type="ECO:0000259" key="5">
    <source>
        <dbReference type="PROSITE" id="PS50111"/>
    </source>
</evidence>
<evidence type="ECO:0000256" key="3">
    <source>
        <dbReference type="PROSITE-ProRule" id="PRU00284"/>
    </source>
</evidence>
<feature type="transmembrane region" description="Helical" evidence="4">
    <location>
        <begin position="141"/>
        <end position="162"/>
    </location>
</feature>
<dbReference type="SMART" id="SM00283">
    <property type="entry name" value="MA"/>
    <property type="match status" value="1"/>
</dbReference>
<dbReference type="GO" id="GO:0016020">
    <property type="term" value="C:membrane"/>
    <property type="evidence" value="ECO:0007669"/>
    <property type="project" value="InterPro"/>
</dbReference>
<dbReference type="EMBL" id="QUMU01000003">
    <property type="protein sequence ID" value="REG34812.1"/>
    <property type="molecule type" value="Genomic_DNA"/>
</dbReference>
<evidence type="ECO:0000313" key="7">
    <source>
        <dbReference type="EMBL" id="AKJ02007.1"/>
    </source>
</evidence>
<dbReference type="PROSITE" id="PS50885">
    <property type="entry name" value="HAMP"/>
    <property type="match status" value="1"/>
</dbReference>
<dbReference type="GO" id="GO:0007165">
    <property type="term" value="P:signal transduction"/>
    <property type="evidence" value="ECO:0007669"/>
    <property type="project" value="UniProtKB-KW"/>
</dbReference>
<feature type="transmembrane region" description="Helical" evidence="4">
    <location>
        <begin position="110"/>
        <end position="129"/>
    </location>
</feature>
<evidence type="ECO:0000259" key="6">
    <source>
        <dbReference type="PROSITE" id="PS50885"/>
    </source>
</evidence>
<dbReference type="PROSITE" id="PS50111">
    <property type="entry name" value="CHEMOTAXIS_TRANSDUC_2"/>
    <property type="match status" value="1"/>
</dbReference>
<dbReference type="Pfam" id="PF00015">
    <property type="entry name" value="MCPsignal"/>
    <property type="match status" value="1"/>
</dbReference>
<keyword evidence="10" id="KW-1185">Reference proteome</keyword>
<keyword evidence="1 3" id="KW-0807">Transducer</keyword>
<feature type="transmembrane region" description="Helical" evidence="4">
    <location>
        <begin position="20"/>
        <end position="40"/>
    </location>
</feature>
<dbReference type="AlphaFoldDB" id="A0AAC8TDN5"/>
<dbReference type="KEGG" id="age:AA314_03633"/>
<comment type="similarity">
    <text evidence="2">Belongs to the methyl-accepting chemotaxis (MCP) protein family.</text>
</comment>
<keyword evidence="4" id="KW-0812">Transmembrane</keyword>
<keyword evidence="4" id="KW-1133">Transmembrane helix</keyword>
<reference evidence="8 10" key="2">
    <citation type="submission" date="2018-08" db="EMBL/GenBank/DDBJ databases">
        <title>Genomic Encyclopedia of Archaeal and Bacterial Type Strains, Phase II (KMG-II): from individual species to whole genera.</title>
        <authorList>
            <person name="Goeker M."/>
        </authorList>
    </citation>
    <scope>NUCLEOTIDE SEQUENCE [LARGE SCALE GENOMIC DNA]</scope>
    <source>
        <strain evidence="8 10">DSM 2261</strain>
    </source>
</reference>
<dbReference type="RefSeq" id="WP_047856446.1">
    <property type="nucleotide sequence ID" value="NZ_CP011509.1"/>
</dbReference>
<dbReference type="InterPro" id="IPR003660">
    <property type="entry name" value="HAMP_dom"/>
</dbReference>
<keyword evidence="4" id="KW-0472">Membrane</keyword>
<organism evidence="7 9">
    <name type="scientific">Archangium gephyra</name>
    <dbReference type="NCBI Taxonomy" id="48"/>
    <lineage>
        <taxon>Bacteria</taxon>
        <taxon>Pseudomonadati</taxon>
        <taxon>Myxococcota</taxon>
        <taxon>Myxococcia</taxon>
        <taxon>Myxococcales</taxon>
        <taxon>Cystobacterineae</taxon>
        <taxon>Archangiaceae</taxon>
        <taxon>Archangium</taxon>
    </lineage>
</organism>
<gene>
    <name evidence="7" type="ORF">AA314_03633</name>
    <name evidence="8" type="ORF">ATI61_103723</name>
</gene>
<dbReference type="InterPro" id="IPR004089">
    <property type="entry name" value="MCPsignal_dom"/>
</dbReference>
<evidence type="ECO:0000256" key="4">
    <source>
        <dbReference type="SAM" id="Phobius"/>
    </source>
</evidence>
<evidence type="ECO:0000313" key="8">
    <source>
        <dbReference type="EMBL" id="REG34812.1"/>
    </source>
</evidence>
<name>A0AAC8TDN5_9BACT</name>
<feature type="transmembrane region" description="Helical" evidence="4">
    <location>
        <begin position="52"/>
        <end position="72"/>
    </location>
</feature>
<sequence>MNALEGLKVNAPEGLKGLSVWTTQPSWLGGLVGLGLALFYGKLTYSVPEGRGWLFLGLLLAALVMNAVLSGAQERHALRVLRAVEQGRLPANPDNLRRALQEVRRIPGRCFWFTLQGWLGGALMLAVTFPPLAQAPWSTGMRIVLVGLSIGPLSSMLVYLMVVRRGRRASERIAAQGLSPQEVIAALPAERLRLRRRLVMFTAVAVLSPSIFILDVSVSRTLSTVDQLLDARGAPAVQQKVVHNARKATGKPLVVLAALVVLLVVGTAYVAGTALAEPLRALSEDATRIAQGEVRTPRFIPAEDEVWAVSGAFTRMQAQLAQALVQLQRAGLQISSTTEQLVATSADQESGAGEQAISLNETRATTEELARSAQQIAVNAESVSTMAETTFGAAQSGQRSAAAFLAAMHRMKADNQGIADAVVRLNKRVQQIGKVVEFINEIADKSDLLALNAELEGTKAGEPGRGFSLVAAEMRRLAENVLSSTLAIERLIDEIRDATQAAVMATEAGLKTTERGASLAAQVDQSLGLILELARQTSHAVRSISLATQQQQTGTDQLAAAMGDILRVTEENAEATQQMVAANTDLSALARDLKATVQRFRVAEREG</sequence>
<dbReference type="SUPFAM" id="SSF58104">
    <property type="entry name" value="Methyl-accepting chemotaxis protein (MCP) signaling domain"/>
    <property type="match status" value="1"/>
</dbReference>
<protein>
    <submittedName>
        <fullName evidence="7">Chemoreceptor Mcp1</fullName>
    </submittedName>
    <submittedName>
        <fullName evidence="8">Methyl-accepting chemotaxis protein</fullName>
    </submittedName>
</protein>
<dbReference type="Gene3D" id="1.10.287.950">
    <property type="entry name" value="Methyl-accepting chemotaxis protein"/>
    <property type="match status" value="1"/>
</dbReference>